<dbReference type="RefSeq" id="WP_375518238.1">
    <property type="nucleotide sequence ID" value="NZ_JBHIRY010000001.1"/>
</dbReference>
<keyword evidence="2" id="KW-1185">Reference proteome</keyword>
<dbReference type="Proteomes" id="UP001580430">
    <property type="component" value="Unassembled WGS sequence"/>
</dbReference>
<evidence type="ECO:0000313" key="2">
    <source>
        <dbReference type="Proteomes" id="UP001580430"/>
    </source>
</evidence>
<proteinExistence type="predicted"/>
<evidence type="ECO:0000313" key="1">
    <source>
        <dbReference type="EMBL" id="MFB5758986.1"/>
    </source>
</evidence>
<name>A0ABV5BV04_9BACL</name>
<sequence length="63" mass="7169">MTDQDKTQDREEFINRLKALNAMGLELTEEQIFALTVHFTGVTGEEIGKSLKSVIDRLDKKES</sequence>
<comment type="caution">
    <text evidence="1">The sequence shown here is derived from an EMBL/GenBank/DDBJ whole genome shotgun (WGS) entry which is preliminary data.</text>
</comment>
<accession>A0ABV5BV04</accession>
<gene>
    <name evidence="1" type="ORF">ACE5LO_01135</name>
</gene>
<dbReference type="EMBL" id="JBHIRY010000001">
    <property type="protein sequence ID" value="MFB5758986.1"/>
    <property type="molecule type" value="Genomic_DNA"/>
</dbReference>
<reference evidence="1 2" key="1">
    <citation type="submission" date="2024-09" db="EMBL/GenBank/DDBJ databases">
        <title>Paenibacillus zeirhizospherea sp. nov., isolated from surface of the maize (Zea mays) roots in a horticulture field, Hungary.</title>
        <authorList>
            <person name="Marton D."/>
            <person name="Farkas M."/>
            <person name="Bedics A."/>
            <person name="Toth E."/>
            <person name="Tancsics A."/>
            <person name="Boka K."/>
            <person name="Marati G."/>
            <person name="Kriszt B."/>
            <person name="Cserhati M."/>
        </authorList>
    </citation>
    <scope>NUCLEOTIDE SEQUENCE [LARGE SCALE GENOMIC DNA]</scope>
    <source>
        <strain evidence="1 2">JCM 18446</strain>
    </source>
</reference>
<organism evidence="1 2">
    <name type="scientific">Paenibacillus medicaginis</name>
    <dbReference type="NCBI Taxonomy" id="1470560"/>
    <lineage>
        <taxon>Bacteria</taxon>
        <taxon>Bacillati</taxon>
        <taxon>Bacillota</taxon>
        <taxon>Bacilli</taxon>
        <taxon>Bacillales</taxon>
        <taxon>Paenibacillaceae</taxon>
        <taxon>Paenibacillus</taxon>
    </lineage>
</organism>
<protein>
    <submittedName>
        <fullName evidence="1">Uncharacterized protein</fullName>
    </submittedName>
</protein>